<name>A0ABU9G2W0_9GAMM</name>
<feature type="domain" description="Sigma-54 factor interaction" evidence="7">
    <location>
        <begin position="141"/>
        <end position="370"/>
    </location>
</feature>
<dbReference type="Pfam" id="PF00158">
    <property type="entry name" value="Sigma54_activat"/>
    <property type="match status" value="1"/>
</dbReference>
<dbReference type="RefSeq" id="WP_341566613.1">
    <property type="nucleotide sequence ID" value="NZ_JBAKAR010000003.1"/>
</dbReference>
<dbReference type="InterPro" id="IPR027417">
    <property type="entry name" value="P-loop_NTPase"/>
</dbReference>
<dbReference type="CDD" id="cd00009">
    <property type="entry name" value="AAA"/>
    <property type="match status" value="1"/>
</dbReference>
<feature type="modified residue" description="4-aspartylphosphate" evidence="6">
    <location>
        <position position="54"/>
    </location>
</feature>
<dbReference type="Pfam" id="PF02954">
    <property type="entry name" value="HTH_8"/>
    <property type="match status" value="1"/>
</dbReference>
<dbReference type="EMBL" id="JBAKAR010000003">
    <property type="protein sequence ID" value="MEL0612620.1"/>
    <property type="molecule type" value="Genomic_DNA"/>
</dbReference>
<dbReference type="PROSITE" id="PS00688">
    <property type="entry name" value="SIGMA54_INTERACT_3"/>
    <property type="match status" value="1"/>
</dbReference>
<dbReference type="PRINTS" id="PR01590">
    <property type="entry name" value="HTHFIS"/>
</dbReference>
<dbReference type="Gene3D" id="3.40.50.300">
    <property type="entry name" value="P-loop containing nucleotide triphosphate hydrolases"/>
    <property type="match status" value="1"/>
</dbReference>
<keyword evidence="1" id="KW-0547">Nucleotide-binding</keyword>
<evidence type="ECO:0000256" key="4">
    <source>
        <dbReference type="ARBA" id="ARBA00023125"/>
    </source>
</evidence>
<dbReference type="SMART" id="SM00382">
    <property type="entry name" value="AAA"/>
    <property type="match status" value="1"/>
</dbReference>
<evidence type="ECO:0000256" key="1">
    <source>
        <dbReference type="ARBA" id="ARBA00022741"/>
    </source>
</evidence>
<dbReference type="Gene3D" id="3.40.50.2300">
    <property type="match status" value="1"/>
</dbReference>
<dbReference type="SUPFAM" id="SSF46689">
    <property type="entry name" value="Homeodomain-like"/>
    <property type="match status" value="1"/>
</dbReference>
<dbReference type="InterPro" id="IPR009057">
    <property type="entry name" value="Homeodomain-like_sf"/>
</dbReference>
<dbReference type="SUPFAM" id="SSF52172">
    <property type="entry name" value="CheY-like"/>
    <property type="match status" value="1"/>
</dbReference>
<dbReference type="PROSITE" id="PS50045">
    <property type="entry name" value="SIGMA54_INTERACT_4"/>
    <property type="match status" value="1"/>
</dbReference>
<dbReference type="PROSITE" id="PS00676">
    <property type="entry name" value="SIGMA54_INTERACT_2"/>
    <property type="match status" value="1"/>
</dbReference>
<evidence type="ECO:0000256" key="3">
    <source>
        <dbReference type="ARBA" id="ARBA00023015"/>
    </source>
</evidence>
<comment type="caution">
    <text evidence="9">The sequence shown here is derived from an EMBL/GenBank/DDBJ whole genome shotgun (WGS) entry which is preliminary data.</text>
</comment>
<dbReference type="Proteomes" id="UP001379949">
    <property type="component" value="Unassembled WGS sequence"/>
</dbReference>
<feature type="domain" description="Response regulatory" evidence="8">
    <location>
        <begin position="5"/>
        <end position="119"/>
    </location>
</feature>
<dbReference type="Pfam" id="PF25601">
    <property type="entry name" value="AAA_lid_14"/>
    <property type="match status" value="1"/>
</dbReference>
<dbReference type="SUPFAM" id="SSF52540">
    <property type="entry name" value="P-loop containing nucleoside triphosphate hydrolases"/>
    <property type="match status" value="1"/>
</dbReference>
<evidence type="ECO:0000259" key="8">
    <source>
        <dbReference type="PROSITE" id="PS50110"/>
    </source>
</evidence>
<gene>
    <name evidence="9" type="ORF">V6242_05650</name>
</gene>
<protein>
    <submittedName>
        <fullName evidence="9">Sigma-54 dependent transcriptional regulator</fullName>
    </submittedName>
</protein>
<dbReference type="Gene3D" id="1.10.10.60">
    <property type="entry name" value="Homeodomain-like"/>
    <property type="match status" value="1"/>
</dbReference>
<evidence type="ECO:0000313" key="10">
    <source>
        <dbReference type="Proteomes" id="UP001379949"/>
    </source>
</evidence>
<keyword evidence="10" id="KW-1185">Reference proteome</keyword>
<dbReference type="SMART" id="SM00448">
    <property type="entry name" value="REC"/>
    <property type="match status" value="1"/>
</dbReference>
<dbReference type="InterPro" id="IPR001789">
    <property type="entry name" value="Sig_transdc_resp-reg_receiver"/>
</dbReference>
<evidence type="ECO:0000259" key="7">
    <source>
        <dbReference type="PROSITE" id="PS50045"/>
    </source>
</evidence>
<dbReference type="InterPro" id="IPR003593">
    <property type="entry name" value="AAA+_ATPase"/>
</dbReference>
<accession>A0ABU9G2W0</accession>
<evidence type="ECO:0000256" key="2">
    <source>
        <dbReference type="ARBA" id="ARBA00022840"/>
    </source>
</evidence>
<dbReference type="PANTHER" id="PTHR32071">
    <property type="entry name" value="TRANSCRIPTIONAL REGULATORY PROTEIN"/>
    <property type="match status" value="1"/>
</dbReference>
<dbReference type="InterPro" id="IPR011006">
    <property type="entry name" value="CheY-like_superfamily"/>
</dbReference>
<dbReference type="PANTHER" id="PTHR32071:SF117">
    <property type="entry name" value="PTS-DEPENDENT DIHYDROXYACETONE KINASE OPERON REGULATORY PROTEIN-RELATED"/>
    <property type="match status" value="1"/>
</dbReference>
<dbReference type="InterPro" id="IPR058031">
    <property type="entry name" value="AAA_lid_NorR"/>
</dbReference>
<dbReference type="Gene3D" id="1.10.8.60">
    <property type="match status" value="1"/>
</dbReference>
<keyword evidence="4" id="KW-0238">DNA-binding</keyword>
<dbReference type="PROSITE" id="PS50110">
    <property type="entry name" value="RESPONSE_REGULATORY"/>
    <property type="match status" value="1"/>
</dbReference>
<keyword evidence="5" id="KW-0804">Transcription</keyword>
<evidence type="ECO:0000256" key="6">
    <source>
        <dbReference type="PROSITE-ProRule" id="PRU00169"/>
    </source>
</evidence>
<dbReference type="Pfam" id="PF00072">
    <property type="entry name" value="Response_reg"/>
    <property type="match status" value="1"/>
</dbReference>
<evidence type="ECO:0000256" key="5">
    <source>
        <dbReference type="ARBA" id="ARBA00023163"/>
    </source>
</evidence>
<reference evidence="9 10" key="1">
    <citation type="submission" date="2024-02" db="EMBL/GenBank/DDBJ databases">
        <title>Bacteria isolated from the canopy kelp, Nereocystis luetkeana.</title>
        <authorList>
            <person name="Pfister C.A."/>
            <person name="Younker I.T."/>
            <person name="Light S.H."/>
        </authorList>
    </citation>
    <scope>NUCLEOTIDE SEQUENCE [LARGE SCALE GENOMIC DNA]</scope>
    <source>
        <strain evidence="9 10">TI.4.07</strain>
    </source>
</reference>
<sequence>MSSLTVLIIDDEPNLVRSIKFSLNDQTIDVQAAYSGTEGIHLFQTLSPDVVLLDLGLPDMSGLEVLTQLKTLSASIPVIMISAHGDTRSAVKAVKEGAIDYITKPFEIDELEVLIQRCGEQQQLSKELRFLRDQQIHTQGIIGHDHLTQHLRDMIEQVGQSAAKTILISGPSGTGKALVARSLHDARFDSAPFIEINCAALPEQLIEAELFGAERGAYTGAVQKRDGLISLANNGTLFLDEIGEMPLTIQAKLLTFLENRSYRSIGGGKELKANVVVIAATNKDLKEAVNAGTFRADLYYRLNILPIFVPELNKRKEDIPLLVTFFSNLFSKQEGCNPPLWSADIIAQLKTYSWPGNIRELKNLVERITILYPGQTVSSKHLPSEYVSNDSLDNMQDFDLPERDEADYLSLIEDKERTLILNALNNCGGRKGLAAEQLGISRHALKRRIQRLNIAV</sequence>
<dbReference type="InterPro" id="IPR025944">
    <property type="entry name" value="Sigma_54_int_dom_CS"/>
</dbReference>
<dbReference type="InterPro" id="IPR002197">
    <property type="entry name" value="HTH_Fis"/>
</dbReference>
<dbReference type="InterPro" id="IPR025943">
    <property type="entry name" value="Sigma_54_int_dom_ATP-bd_2"/>
</dbReference>
<keyword evidence="3" id="KW-0805">Transcription regulation</keyword>
<dbReference type="InterPro" id="IPR002078">
    <property type="entry name" value="Sigma_54_int"/>
</dbReference>
<evidence type="ECO:0000313" key="9">
    <source>
        <dbReference type="EMBL" id="MEL0612620.1"/>
    </source>
</evidence>
<organism evidence="9 10">
    <name type="scientific">Marinomonas arenicola</name>
    <dbReference type="NCBI Taxonomy" id="569601"/>
    <lineage>
        <taxon>Bacteria</taxon>
        <taxon>Pseudomonadati</taxon>
        <taxon>Pseudomonadota</taxon>
        <taxon>Gammaproteobacteria</taxon>
        <taxon>Oceanospirillales</taxon>
        <taxon>Oceanospirillaceae</taxon>
        <taxon>Marinomonas</taxon>
    </lineage>
</organism>
<keyword evidence="2" id="KW-0067">ATP-binding</keyword>
<proteinExistence type="predicted"/>
<keyword evidence="6" id="KW-0597">Phosphoprotein</keyword>